<feature type="region of interest" description="Disordered" evidence="1">
    <location>
        <begin position="1"/>
        <end position="39"/>
    </location>
</feature>
<accession>A0A8E2EX20</accession>
<feature type="non-terminal residue" evidence="3">
    <location>
        <position position="156"/>
    </location>
</feature>
<evidence type="ECO:0000259" key="2">
    <source>
        <dbReference type="Pfam" id="PF22740"/>
    </source>
</evidence>
<reference evidence="3 4" key="1">
    <citation type="journal article" date="2016" name="Nat. Commun.">
        <title>Ectomycorrhizal ecology is imprinted in the genome of the dominant symbiotic fungus Cenococcum geophilum.</title>
        <authorList>
            <consortium name="DOE Joint Genome Institute"/>
            <person name="Peter M."/>
            <person name="Kohler A."/>
            <person name="Ohm R.A."/>
            <person name="Kuo A."/>
            <person name="Krutzmann J."/>
            <person name="Morin E."/>
            <person name="Arend M."/>
            <person name="Barry K.W."/>
            <person name="Binder M."/>
            <person name="Choi C."/>
            <person name="Clum A."/>
            <person name="Copeland A."/>
            <person name="Grisel N."/>
            <person name="Haridas S."/>
            <person name="Kipfer T."/>
            <person name="LaButti K."/>
            <person name="Lindquist E."/>
            <person name="Lipzen A."/>
            <person name="Maire R."/>
            <person name="Meier B."/>
            <person name="Mihaltcheva S."/>
            <person name="Molinier V."/>
            <person name="Murat C."/>
            <person name="Poggeler S."/>
            <person name="Quandt C.A."/>
            <person name="Sperisen C."/>
            <person name="Tritt A."/>
            <person name="Tisserant E."/>
            <person name="Crous P.W."/>
            <person name="Henrissat B."/>
            <person name="Nehls U."/>
            <person name="Egli S."/>
            <person name="Spatafora J.W."/>
            <person name="Grigoriev I.V."/>
            <person name="Martin F.M."/>
        </authorList>
    </citation>
    <scope>NUCLEOTIDE SEQUENCE [LARGE SCALE GENOMIC DNA]</scope>
    <source>
        <strain evidence="3 4">CBS 207.34</strain>
    </source>
</reference>
<protein>
    <recommendedName>
        <fullName evidence="2">RapZ C-terminal domain-containing protein</fullName>
    </recommendedName>
</protein>
<dbReference type="OrthoDB" id="10267139at2759"/>
<organism evidence="3 4">
    <name type="scientific">Glonium stellatum</name>
    <dbReference type="NCBI Taxonomy" id="574774"/>
    <lineage>
        <taxon>Eukaryota</taxon>
        <taxon>Fungi</taxon>
        <taxon>Dikarya</taxon>
        <taxon>Ascomycota</taxon>
        <taxon>Pezizomycotina</taxon>
        <taxon>Dothideomycetes</taxon>
        <taxon>Pleosporomycetidae</taxon>
        <taxon>Gloniales</taxon>
        <taxon>Gloniaceae</taxon>
        <taxon>Glonium</taxon>
    </lineage>
</organism>
<evidence type="ECO:0000256" key="1">
    <source>
        <dbReference type="SAM" id="MobiDB-lite"/>
    </source>
</evidence>
<sequence>LILYSHGRTPPLNPPPDLRYDLRSIPNPPKSARDAHDGRSKRLREHLLREPKFVQKLDEVENEILDAMEVRFMEIAEELENDRRAVGEEYRENNEDGHISSDHEQVGEDEHDSAEAVLRVGCNCALGHHRSVAFVEELVTRQWPRDWSVQIVHRDV</sequence>
<dbReference type="InterPro" id="IPR053931">
    <property type="entry name" value="RapZ_C"/>
</dbReference>
<dbReference type="EMBL" id="KV750105">
    <property type="protein sequence ID" value="OCL06263.1"/>
    <property type="molecule type" value="Genomic_DNA"/>
</dbReference>
<feature type="non-terminal residue" evidence="3">
    <location>
        <position position="1"/>
    </location>
</feature>
<proteinExistence type="predicted"/>
<keyword evidence="4" id="KW-1185">Reference proteome</keyword>
<dbReference type="Pfam" id="PF22740">
    <property type="entry name" value="PapZ_C"/>
    <property type="match status" value="1"/>
</dbReference>
<name>A0A8E2EX20_9PEZI</name>
<evidence type="ECO:0000313" key="4">
    <source>
        <dbReference type="Proteomes" id="UP000250140"/>
    </source>
</evidence>
<feature type="domain" description="RapZ C-terminal" evidence="2">
    <location>
        <begin position="112"/>
        <end position="156"/>
    </location>
</feature>
<dbReference type="AlphaFoldDB" id="A0A8E2EX20"/>
<dbReference type="Proteomes" id="UP000250140">
    <property type="component" value="Unassembled WGS sequence"/>
</dbReference>
<evidence type="ECO:0000313" key="3">
    <source>
        <dbReference type="EMBL" id="OCL06263.1"/>
    </source>
</evidence>
<gene>
    <name evidence="3" type="ORF">AOQ84DRAFT_277665</name>
</gene>